<dbReference type="SUPFAM" id="SSF47413">
    <property type="entry name" value="lambda repressor-like DNA-binding domains"/>
    <property type="match status" value="1"/>
</dbReference>
<keyword evidence="1" id="KW-0175">Coiled coil</keyword>
<dbReference type="InterPro" id="IPR010982">
    <property type="entry name" value="Lambda_DNA-bd_dom_sf"/>
</dbReference>
<accession>A0ABX8DCV5</accession>
<reference evidence="2 3" key="1">
    <citation type="journal article" date="2012" name="Int. J. Syst. Evol. Microbiol.">
        <title>Shewanella dokdonensis sp. nov., isolated from seawater.</title>
        <authorList>
            <person name="Sung H.R."/>
            <person name="Yoon J.H."/>
            <person name="Ghim S.Y."/>
        </authorList>
    </citation>
    <scope>NUCLEOTIDE SEQUENCE [LARGE SCALE GENOMIC DNA]</scope>
    <source>
        <strain evidence="2 3">DSM 23626</strain>
    </source>
</reference>
<evidence type="ECO:0000313" key="3">
    <source>
        <dbReference type="Proteomes" id="UP000676428"/>
    </source>
</evidence>
<dbReference type="Gene3D" id="1.10.260.40">
    <property type="entry name" value="lambda repressor-like DNA-binding domains"/>
    <property type="match status" value="1"/>
</dbReference>
<evidence type="ECO:0000256" key="1">
    <source>
        <dbReference type="SAM" id="Coils"/>
    </source>
</evidence>
<dbReference type="EMBL" id="CP074572">
    <property type="protein sequence ID" value="QVK22265.1"/>
    <property type="molecule type" value="Genomic_DNA"/>
</dbReference>
<name>A0ABX8DCV5_9GAMM</name>
<dbReference type="RefSeq" id="WP_213680922.1">
    <property type="nucleotide sequence ID" value="NZ_CP074572.1"/>
</dbReference>
<sequence length="110" mass="12416">MNNDALENIERLQRQLLESVKQLDEMKRELTRSIDQHKYQSLYEISNTSELGKLLAEFRIKERIEVSDLALQSDASRGTITRILDDPKGTSIATVLTVVEALGGKLCIAK</sequence>
<protein>
    <recommendedName>
        <fullName evidence="4">HTH cro/C1-type domain-containing protein</fullName>
    </recommendedName>
</protein>
<dbReference type="Proteomes" id="UP000676428">
    <property type="component" value="Chromosome"/>
</dbReference>
<feature type="coiled-coil region" evidence="1">
    <location>
        <begin position="2"/>
        <end position="40"/>
    </location>
</feature>
<evidence type="ECO:0008006" key="4">
    <source>
        <dbReference type="Google" id="ProtNLM"/>
    </source>
</evidence>
<evidence type="ECO:0000313" key="2">
    <source>
        <dbReference type="EMBL" id="QVK22265.1"/>
    </source>
</evidence>
<keyword evidence="3" id="KW-1185">Reference proteome</keyword>
<proteinExistence type="predicted"/>
<organism evidence="2 3">
    <name type="scientific">Shewanella dokdonensis</name>
    <dbReference type="NCBI Taxonomy" id="712036"/>
    <lineage>
        <taxon>Bacteria</taxon>
        <taxon>Pseudomonadati</taxon>
        <taxon>Pseudomonadota</taxon>
        <taxon>Gammaproteobacteria</taxon>
        <taxon>Alteromonadales</taxon>
        <taxon>Shewanellaceae</taxon>
        <taxon>Shewanella</taxon>
    </lineage>
</organism>
<gene>
    <name evidence="2" type="ORF">KHX94_12665</name>
</gene>